<reference evidence="3" key="1">
    <citation type="submission" date="2022-03" db="EMBL/GenBank/DDBJ databases">
        <authorList>
            <person name="Martin C."/>
        </authorList>
    </citation>
    <scope>NUCLEOTIDE SEQUENCE</scope>
</reference>
<feature type="compositionally biased region" description="Basic and acidic residues" evidence="1">
    <location>
        <begin position="120"/>
        <end position="133"/>
    </location>
</feature>
<sequence length="349" mass="40199">MLSKMFYIGVLTPACITVAFFVAFLICWFKCGLREKFLRKRYPEHFNKNEPNVQFTDLTYRNRNCGFTERDVPESDGGRQLSTPSSTHSYETMADSHSAAESDHSSISNSSTQRMLGVGSKEDQRRSQPHFEPKQTALPTFGESPIYGVQRQGWNYPTQHQDYITQKHTQQTINKQNDKCRYTNKQSSNNAEAPFSTDSKNITQEWIKNYRCSSLEDHYKHCVIGIHNNSDIKTSNYVPGNYVSSSYPEAPKDITRGQQYLQSQIRDFKGYHPPPPDVTYNHPPARPGTYIPRSLSDTYGMFVTPQNYPQVHSGPNYYQGIDTDSEYNRDYMYQPPSQNEHRVAIQMVS</sequence>
<keyword evidence="2" id="KW-1133">Transmembrane helix</keyword>
<evidence type="ECO:0000313" key="3">
    <source>
        <dbReference type="EMBL" id="CAH1793561.1"/>
    </source>
</evidence>
<name>A0A8J1Y6R5_OWEFU</name>
<keyword evidence="2" id="KW-0812">Transmembrane</keyword>
<comment type="caution">
    <text evidence="3">The sequence shown here is derived from an EMBL/GenBank/DDBJ whole genome shotgun (WGS) entry which is preliminary data.</text>
</comment>
<feature type="transmembrane region" description="Helical" evidence="2">
    <location>
        <begin position="6"/>
        <end position="31"/>
    </location>
</feature>
<keyword evidence="2" id="KW-0472">Membrane</keyword>
<accession>A0A8J1Y6R5</accession>
<dbReference type="Proteomes" id="UP000749559">
    <property type="component" value="Unassembled WGS sequence"/>
</dbReference>
<feature type="compositionally biased region" description="Polar residues" evidence="1">
    <location>
        <begin position="80"/>
        <end position="90"/>
    </location>
</feature>
<evidence type="ECO:0000256" key="1">
    <source>
        <dbReference type="SAM" id="MobiDB-lite"/>
    </source>
</evidence>
<evidence type="ECO:0000256" key="2">
    <source>
        <dbReference type="SAM" id="Phobius"/>
    </source>
</evidence>
<organism evidence="3 4">
    <name type="scientific">Owenia fusiformis</name>
    <name type="common">Polychaete worm</name>
    <dbReference type="NCBI Taxonomy" id="6347"/>
    <lineage>
        <taxon>Eukaryota</taxon>
        <taxon>Metazoa</taxon>
        <taxon>Spiralia</taxon>
        <taxon>Lophotrochozoa</taxon>
        <taxon>Annelida</taxon>
        <taxon>Polychaeta</taxon>
        <taxon>Sedentaria</taxon>
        <taxon>Canalipalpata</taxon>
        <taxon>Sabellida</taxon>
        <taxon>Oweniida</taxon>
        <taxon>Oweniidae</taxon>
        <taxon>Owenia</taxon>
    </lineage>
</organism>
<gene>
    <name evidence="3" type="ORF">OFUS_LOCUS18397</name>
</gene>
<protein>
    <submittedName>
        <fullName evidence="3">Uncharacterized protein</fullName>
    </submittedName>
</protein>
<feature type="region of interest" description="Disordered" evidence="1">
    <location>
        <begin position="67"/>
        <end position="143"/>
    </location>
</feature>
<keyword evidence="4" id="KW-1185">Reference proteome</keyword>
<evidence type="ECO:0000313" key="4">
    <source>
        <dbReference type="Proteomes" id="UP000749559"/>
    </source>
</evidence>
<dbReference type="EMBL" id="CAIIXF020000009">
    <property type="protein sequence ID" value="CAH1793561.1"/>
    <property type="molecule type" value="Genomic_DNA"/>
</dbReference>
<proteinExistence type="predicted"/>
<feature type="compositionally biased region" description="Basic and acidic residues" evidence="1">
    <location>
        <begin position="68"/>
        <end position="77"/>
    </location>
</feature>
<dbReference type="AlphaFoldDB" id="A0A8J1Y6R5"/>
<dbReference type="OrthoDB" id="10677544at2759"/>